<dbReference type="AlphaFoldDB" id="A0A9Q7AMI1"/>
<dbReference type="PANTHER" id="PTHR43537">
    <property type="entry name" value="TRANSCRIPTIONAL REGULATOR, GNTR FAMILY"/>
    <property type="match status" value="1"/>
</dbReference>
<dbReference type="SUPFAM" id="SSF46785">
    <property type="entry name" value="Winged helix' DNA-binding domain"/>
    <property type="match status" value="1"/>
</dbReference>
<sequence>MVGNKPNFHMLSLREQVCDYLRKEISQMSMRPGDPISLRKVSSELGIGITPLRDALLQLEGEGMVTILPRKGIIIRDFSLKDVENYYGTLGMIEAEALKTAILHITKEHCAIMRQINRHIWESTERKAFSDHMELNRTFHNVYLGLSENTYLPVLWNNISSRLYYSPTAIVQMEEWDRVCCDQHENLIDALEKKDVASAIHWMKDEHWGFKKQKKYLEKYYDFKKIKK</sequence>
<dbReference type="InterPro" id="IPR000524">
    <property type="entry name" value="Tscrpt_reg_HTH_GntR"/>
</dbReference>
<dbReference type="InterPro" id="IPR036388">
    <property type="entry name" value="WH-like_DNA-bd_sf"/>
</dbReference>
<evidence type="ECO:0000256" key="2">
    <source>
        <dbReference type="ARBA" id="ARBA00023125"/>
    </source>
</evidence>
<evidence type="ECO:0000313" key="5">
    <source>
        <dbReference type="EMBL" id="QTX32113.1"/>
    </source>
</evidence>
<name>A0A9Q7AMI1_9BACT</name>
<dbReference type="GO" id="GO:0003677">
    <property type="term" value="F:DNA binding"/>
    <property type="evidence" value="ECO:0007669"/>
    <property type="project" value="UniProtKB-KW"/>
</dbReference>
<dbReference type="RefSeq" id="WP_274373327.1">
    <property type="nucleotide sequence ID" value="NZ_CP072943.1"/>
</dbReference>
<keyword evidence="6" id="KW-1185">Reference proteome</keyword>
<dbReference type="PANTHER" id="PTHR43537:SF24">
    <property type="entry name" value="GLUCONATE OPERON TRANSCRIPTIONAL REPRESSOR"/>
    <property type="match status" value="1"/>
</dbReference>
<dbReference type="Gene3D" id="1.20.120.530">
    <property type="entry name" value="GntR ligand-binding domain-like"/>
    <property type="match status" value="1"/>
</dbReference>
<accession>A0A9Q7AMI1</accession>
<dbReference type="Proteomes" id="UP000671879">
    <property type="component" value="Chromosome"/>
</dbReference>
<protein>
    <submittedName>
        <fullName evidence="5">GntR family transcriptional regulator</fullName>
    </submittedName>
</protein>
<evidence type="ECO:0000256" key="1">
    <source>
        <dbReference type="ARBA" id="ARBA00023015"/>
    </source>
</evidence>
<dbReference type="Gene3D" id="1.10.10.10">
    <property type="entry name" value="Winged helix-like DNA-binding domain superfamily/Winged helix DNA-binding domain"/>
    <property type="match status" value="1"/>
</dbReference>
<proteinExistence type="predicted"/>
<dbReference type="KEGG" id="aram:KAR29_12515"/>
<keyword evidence="2" id="KW-0238">DNA-binding</keyword>
<evidence type="ECO:0000313" key="6">
    <source>
        <dbReference type="Proteomes" id="UP000671879"/>
    </source>
</evidence>
<feature type="domain" description="HTH gntR-type" evidence="4">
    <location>
        <begin position="11"/>
        <end position="78"/>
    </location>
</feature>
<evidence type="ECO:0000256" key="3">
    <source>
        <dbReference type="ARBA" id="ARBA00023163"/>
    </source>
</evidence>
<reference evidence="6" key="1">
    <citation type="submission" date="2021-04" db="EMBL/GenBank/DDBJ databases">
        <title>A novel Synergistetes isolate from a pyrite-forming mixed culture.</title>
        <authorList>
            <person name="Bunk B."/>
            <person name="Sproer C."/>
            <person name="Spring S."/>
            <person name="Pester M."/>
        </authorList>
    </citation>
    <scope>NUCLEOTIDE SEQUENCE [LARGE SCALE GENOMIC DNA]</scope>
    <source>
        <strain evidence="6">J.5.4.2-T.3.5.2</strain>
    </source>
</reference>
<dbReference type="Pfam" id="PF07729">
    <property type="entry name" value="FCD"/>
    <property type="match status" value="1"/>
</dbReference>
<dbReference type="SMART" id="SM00345">
    <property type="entry name" value="HTH_GNTR"/>
    <property type="match status" value="1"/>
</dbReference>
<evidence type="ECO:0000259" key="4">
    <source>
        <dbReference type="PROSITE" id="PS50949"/>
    </source>
</evidence>
<keyword evidence="1" id="KW-0805">Transcription regulation</keyword>
<dbReference type="Pfam" id="PF00392">
    <property type="entry name" value="GntR"/>
    <property type="match status" value="1"/>
</dbReference>
<dbReference type="EMBL" id="CP072943">
    <property type="protein sequence ID" value="QTX32113.1"/>
    <property type="molecule type" value="Genomic_DNA"/>
</dbReference>
<dbReference type="GO" id="GO:0003700">
    <property type="term" value="F:DNA-binding transcription factor activity"/>
    <property type="evidence" value="ECO:0007669"/>
    <property type="project" value="InterPro"/>
</dbReference>
<dbReference type="InterPro" id="IPR036390">
    <property type="entry name" value="WH_DNA-bd_sf"/>
</dbReference>
<dbReference type="PROSITE" id="PS50949">
    <property type="entry name" value="HTH_GNTR"/>
    <property type="match status" value="1"/>
</dbReference>
<gene>
    <name evidence="5" type="ORF">KAR29_12515</name>
</gene>
<dbReference type="CDD" id="cd07377">
    <property type="entry name" value="WHTH_GntR"/>
    <property type="match status" value="1"/>
</dbReference>
<keyword evidence="3" id="KW-0804">Transcription</keyword>
<organism evidence="5 6">
    <name type="scientific">Aminithiophilus ramosus</name>
    <dbReference type="NCBI Taxonomy" id="3029084"/>
    <lineage>
        <taxon>Bacteria</taxon>
        <taxon>Thermotogati</taxon>
        <taxon>Synergistota</taxon>
        <taxon>Synergistia</taxon>
        <taxon>Synergistales</taxon>
        <taxon>Aminithiophilaceae</taxon>
        <taxon>Aminithiophilus</taxon>
    </lineage>
</organism>
<dbReference type="SUPFAM" id="SSF48008">
    <property type="entry name" value="GntR ligand-binding domain-like"/>
    <property type="match status" value="1"/>
</dbReference>
<dbReference type="InterPro" id="IPR008920">
    <property type="entry name" value="TF_FadR/GntR_C"/>
</dbReference>
<dbReference type="InterPro" id="IPR011711">
    <property type="entry name" value="GntR_C"/>
</dbReference>